<evidence type="ECO:0000313" key="1">
    <source>
        <dbReference type="EMBL" id="VAV93284.1"/>
    </source>
</evidence>
<dbReference type="EMBL" id="UOEG01000102">
    <property type="protein sequence ID" value="VAV93284.1"/>
    <property type="molecule type" value="Genomic_DNA"/>
</dbReference>
<name>A0A3B0RIK7_9ZZZZ</name>
<protein>
    <submittedName>
        <fullName evidence="1">Mobile element protein</fullName>
    </submittedName>
</protein>
<reference evidence="1" key="1">
    <citation type="submission" date="2018-06" db="EMBL/GenBank/DDBJ databases">
        <authorList>
            <person name="Zhirakovskaya E."/>
        </authorList>
    </citation>
    <scope>NUCLEOTIDE SEQUENCE</scope>
</reference>
<accession>A0A3B0RIK7</accession>
<dbReference type="AlphaFoldDB" id="A0A3B0RIK7"/>
<proteinExistence type="predicted"/>
<sequence length="43" mass="5219">MKQQRFSSFEQSQRKKRTKRDVFLAEMGQVVPWVRLEALVSRH</sequence>
<organism evidence="1">
    <name type="scientific">hydrothermal vent metagenome</name>
    <dbReference type="NCBI Taxonomy" id="652676"/>
    <lineage>
        <taxon>unclassified sequences</taxon>
        <taxon>metagenomes</taxon>
        <taxon>ecological metagenomes</taxon>
    </lineage>
</organism>
<gene>
    <name evidence="1" type="ORF">MNBD_ALPHA07-1540</name>
</gene>